<comment type="caution">
    <text evidence="2">The sequence shown here is derived from an EMBL/GenBank/DDBJ whole genome shotgun (WGS) entry which is preliminary data.</text>
</comment>
<accession>A0A559JSU8</accession>
<dbReference type="Gene3D" id="3.60.21.10">
    <property type="match status" value="1"/>
</dbReference>
<feature type="domain" description="Calcineurin-like phosphoesterase" evidence="1">
    <location>
        <begin position="13"/>
        <end position="243"/>
    </location>
</feature>
<sequence length="313" mass="34986">MSRSLSYRPDGTFKIVQFTDLHWTNGGEKDKRTRALMERVLEEERPDFIVLTGDVIESLRCNDPLQSYRDVLSVVAQKGIPWASIFGNHDCEGNVSKEQLMDIQLGLPGTVAETGPANIAGVGNFVVPIADSSSKTGAALYFLDSGAYSELTAVPGYDWIRPSQIEWFREQAARLKEGNGGVGVPGLVFFHIPLPEYREVWDHVVCHGHRYERVQSPKLNSGFFAAMVQSGSVMGTFCGHDHINDYVGTLRGIKLCYGRATGYNTYGRWLYRRGARVIQLRRGEPGFETWLRLAGGKKVVHARKHSPNYFSRA</sequence>
<protein>
    <submittedName>
        <fullName evidence="2">Metallophosphoesterase</fullName>
    </submittedName>
</protein>
<dbReference type="InterPro" id="IPR004843">
    <property type="entry name" value="Calcineurin-like_PHP"/>
</dbReference>
<reference evidence="2 3" key="1">
    <citation type="submission" date="2019-07" db="EMBL/GenBank/DDBJ databases">
        <authorList>
            <person name="Kim J."/>
        </authorList>
    </citation>
    <scope>NUCLEOTIDE SEQUENCE [LARGE SCALE GENOMIC DNA]</scope>
    <source>
        <strain evidence="2 3">G13</strain>
    </source>
</reference>
<keyword evidence="3" id="KW-1185">Reference proteome</keyword>
<organism evidence="2 3">
    <name type="scientific">Cohnella terricola</name>
    <dbReference type="NCBI Taxonomy" id="1289167"/>
    <lineage>
        <taxon>Bacteria</taxon>
        <taxon>Bacillati</taxon>
        <taxon>Bacillota</taxon>
        <taxon>Bacilli</taxon>
        <taxon>Bacillales</taxon>
        <taxon>Paenibacillaceae</taxon>
        <taxon>Cohnella</taxon>
    </lineage>
</organism>
<dbReference type="PANTHER" id="PTHR32440">
    <property type="entry name" value="PHOSPHATASE DCR2-RELATED-RELATED"/>
    <property type="match status" value="1"/>
</dbReference>
<gene>
    <name evidence="2" type="ORF">FPZ45_03365</name>
</gene>
<dbReference type="InterPro" id="IPR011230">
    <property type="entry name" value="PAP14/16/28/29"/>
</dbReference>
<dbReference type="OrthoDB" id="9816081at2"/>
<dbReference type="EMBL" id="VNJJ01000002">
    <property type="protein sequence ID" value="TVY02945.1"/>
    <property type="molecule type" value="Genomic_DNA"/>
</dbReference>
<evidence type="ECO:0000313" key="3">
    <source>
        <dbReference type="Proteomes" id="UP000316330"/>
    </source>
</evidence>
<dbReference type="Proteomes" id="UP000316330">
    <property type="component" value="Unassembled WGS sequence"/>
</dbReference>
<dbReference type="InterPro" id="IPR029052">
    <property type="entry name" value="Metallo-depent_PP-like"/>
</dbReference>
<dbReference type="SUPFAM" id="SSF56300">
    <property type="entry name" value="Metallo-dependent phosphatases"/>
    <property type="match status" value="1"/>
</dbReference>
<dbReference type="PIRSF" id="PIRSF030250">
    <property type="entry name" value="Ptase_At2g46880"/>
    <property type="match status" value="1"/>
</dbReference>
<dbReference type="GO" id="GO:0005737">
    <property type="term" value="C:cytoplasm"/>
    <property type="evidence" value="ECO:0007669"/>
    <property type="project" value="TreeGrafter"/>
</dbReference>
<dbReference type="Pfam" id="PF00149">
    <property type="entry name" value="Metallophos"/>
    <property type="match status" value="1"/>
</dbReference>
<dbReference type="AlphaFoldDB" id="A0A559JSU8"/>
<dbReference type="CDD" id="cd07383">
    <property type="entry name" value="MPP_Dcr2"/>
    <property type="match status" value="1"/>
</dbReference>
<dbReference type="PANTHER" id="PTHR32440:SF11">
    <property type="entry name" value="METALLOPHOSPHOESTERASE DOMAIN-CONTAINING PROTEIN"/>
    <property type="match status" value="1"/>
</dbReference>
<name>A0A559JSU8_9BACL</name>
<dbReference type="RefSeq" id="WP_144698449.1">
    <property type="nucleotide sequence ID" value="NZ_VNJJ01000002.1"/>
</dbReference>
<evidence type="ECO:0000313" key="2">
    <source>
        <dbReference type="EMBL" id="TVY02945.1"/>
    </source>
</evidence>
<dbReference type="GO" id="GO:0016788">
    <property type="term" value="F:hydrolase activity, acting on ester bonds"/>
    <property type="evidence" value="ECO:0007669"/>
    <property type="project" value="TreeGrafter"/>
</dbReference>
<proteinExistence type="predicted"/>
<evidence type="ECO:0000259" key="1">
    <source>
        <dbReference type="Pfam" id="PF00149"/>
    </source>
</evidence>